<organism evidence="2 3">
    <name type="scientific">Bradyrhizobium xenonodulans</name>
    <dbReference type="NCBI Taxonomy" id="2736875"/>
    <lineage>
        <taxon>Bacteria</taxon>
        <taxon>Pseudomonadati</taxon>
        <taxon>Pseudomonadota</taxon>
        <taxon>Alphaproteobacteria</taxon>
        <taxon>Hyphomicrobiales</taxon>
        <taxon>Nitrobacteraceae</taxon>
        <taxon>Bradyrhizobium</taxon>
    </lineage>
</organism>
<protein>
    <submittedName>
        <fullName evidence="2">Uncharacterized protein</fullName>
    </submittedName>
</protein>
<accession>A0ABY7MXZ7</accession>
<dbReference type="RefSeq" id="WP_270171091.1">
    <property type="nucleotide sequence ID" value="NZ_CP089391.1"/>
</dbReference>
<name>A0ABY7MXZ7_9BRAD</name>
<feature type="region of interest" description="Disordered" evidence="1">
    <location>
        <begin position="165"/>
        <end position="188"/>
    </location>
</feature>
<keyword evidence="3" id="KW-1185">Reference proteome</keyword>
<dbReference type="EMBL" id="CP089391">
    <property type="protein sequence ID" value="WBL81850.1"/>
    <property type="molecule type" value="Genomic_DNA"/>
</dbReference>
<evidence type="ECO:0000313" key="2">
    <source>
        <dbReference type="EMBL" id="WBL81850.1"/>
    </source>
</evidence>
<dbReference type="Proteomes" id="UP001179614">
    <property type="component" value="Chromosome"/>
</dbReference>
<evidence type="ECO:0000313" key="3">
    <source>
        <dbReference type="Proteomes" id="UP001179614"/>
    </source>
</evidence>
<feature type="compositionally biased region" description="Basic residues" evidence="1">
    <location>
        <begin position="170"/>
        <end position="188"/>
    </location>
</feature>
<gene>
    <name evidence="2" type="ORF">I3J27_16025</name>
</gene>
<reference evidence="2" key="1">
    <citation type="submission" date="2021-12" db="EMBL/GenBank/DDBJ databases">
        <title>Bradyrhizobium xenonodulans sp. nov.</title>
        <authorList>
            <person name="Claassens R."/>
            <person name="Venter S.N."/>
            <person name="Beukes C.W."/>
            <person name="Stepkowski T."/>
            <person name="Steenkamp E.T."/>
        </authorList>
    </citation>
    <scope>NUCLEOTIDE SEQUENCE</scope>
    <source>
        <strain evidence="2">14AB</strain>
    </source>
</reference>
<evidence type="ECO:0000256" key="1">
    <source>
        <dbReference type="SAM" id="MobiDB-lite"/>
    </source>
</evidence>
<proteinExistence type="predicted"/>
<sequence>MIKSSGDALSKIIEQLQQLEDLERDRVIRAALAFFGVEQDVGNGSDGLRRENPADGKAGPKIIRERASGAKEFFDNKDPRSKIEELAVAARFREETEDVHTSSQEELRSIFGAARRTFDAHNFRRDIDNARTKRLFMRGTGRDSVQLSSFGQTFVDALPDREKVKSLRSSVRRRGGGRKKKSPKKAKA</sequence>